<accession>A0A9D1ZXK9</accession>
<dbReference type="PANTHER" id="PTHR42849:SF1">
    <property type="entry name" value="N-ACETYLNEURAMINATE LYASE"/>
    <property type="match status" value="1"/>
</dbReference>
<dbReference type="InterPro" id="IPR020625">
    <property type="entry name" value="Schiff_base-form_aldolases_AS"/>
</dbReference>
<dbReference type="AlphaFoldDB" id="A0A9D1ZXK9"/>
<feature type="active site" description="Proton donor/acceptor" evidence="4">
    <location>
        <position position="136"/>
    </location>
</feature>
<feature type="binding site" evidence="5">
    <location>
        <position position="46"/>
    </location>
    <ligand>
        <name>pyruvate</name>
        <dbReference type="ChEBI" id="CHEBI:15361"/>
    </ligand>
</feature>
<dbReference type="GO" id="GO:0019262">
    <property type="term" value="P:N-acetylneuraminate catabolic process"/>
    <property type="evidence" value="ECO:0007669"/>
    <property type="project" value="TreeGrafter"/>
</dbReference>
<dbReference type="EMBL" id="DXCN01000074">
    <property type="protein sequence ID" value="HIY95919.1"/>
    <property type="molecule type" value="Genomic_DNA"/>
</dbReference>
<dbReference type="SMART" id="SM01130">
    <property type="entry name" value="DHDPS"/>
    <property type="match status" value="1"/>
</dbReference>
<reference evidence="6" key="2">
    <citation type="submission" date="2021-04" db="EMBL/GenBank/DDBJ databases">
        <authorList>
            <person name="Gilroy R."/>
        </authorList>
    </citation>
    <scope>NUCLEOTIDE SEQUENCE</scope>
    <source>
        <strain evidence="6">ChiHjej12B11-9195</strain>
    </source>
</reference>
<comment type="similarity">
    <text evidence="3">Belongs to the DapA family.</text>
</comment>
<keyword evidence="1 3" id="KW-0456">Lyase</keyword>
<name>A0A9D1ZXK9_9MICC</name>
<organism evidence="6 7">
    <name type="scientific">Candidatus Rothia avicola</name>
    <dbReference type="NCBI Taxonomy" id="2840478"/>
    <lineage>
        <taxon>Bacteria</taxon>
        <taxon>Bacillati</taxon>
        <taxon>Actinomycetota</taxon>
        <taxon>Actinomycetes</taxon>
        <taxon>Micrococcales</taxon>
        <taxon>Micrococcaceae</taxon>
        <taxon>Rothia</taxon>
    </lineage>
</organism>
<dbReference type="PROSITE" id="PS00666">
    <property type="entry name" value="DHDPS_2"/>
    <property type="match status" value="1"/>
</dbReference>
<evidence type="ECO:0000256" key="2">
    <source>
        <dbReference type="ARBA" id="ARBA00023270"/>
    </source>
</evidence>
<evidence type="ECO:0000256" key="4">
    <source>
        <dbReference type="PIRSR" id="PIRSR001365-1"/>
    </source>
</evidence>
<dbReference type="PRINTS" id="PR00146">
    <property type="entry name" value="DHPICSNTHASE"/>
</dbReference>
<dbReference type="InterPro" id="IPR002220">
    <property type="entry name" value="DapA-like"/>
</dbReference>
<dbReference type="PANTHER" id="PTHR42849">
    <property type="entry name" value="N-ACETYLNEURAMINATE LYASE"/>
    <property type="match status" value="1"/>
</dbReference>
<dbReference type="Proteomes" id="UP000824134">
    <property type="component" value="Unassembled WGS sequence"/>
</dbReference>
<evidence type="ECO:0000313" key="6">
    <source>
        <dbReference type="EMBL" id="HIY95919.1"/>
    </source>
</evidence>
<dbReference type="GO" id="GO:0008747">
    <property type="term" value="F:N-acetylneuraminate lyase activity"/>
    <property type="evidence" value="ECO:0007669"/>
    <property type="project" value="TreeGrafter"/>
</dbReference>
<dbReference type="PIRSF" id="PIRSF001365">
    <property type="entry name" value="DHDPS"/>
    <property type="match status" value="1"/>
</dbReference>
<protein>
    <submittedName>
        <fullName evidence="6">Dihydrodipicolinate synthase family protein</fullName>
    </submittedName>
</protein>
<evidence type="ECO:0000256" key="1">
    <source>
        <dbReference type="ARBA" id="ARBA00023239"/>
    </source>
</evidence>
<comment type="caution">
    <text evidence="6">The sequence shown here is derived from an EMBL/GenBank/DDBJ whole genome shotgun (WGS) entry which is preliminary data.</text>
</comment>
<evidence type="ECO:0000256" key="5">
    <source>
        <dbReference type="PIRSR" id="PIRSR001365-2"/>
    </source>
</evidence>
<feature type="active site" description="Schiff-base intermediate with substrate" evidence="4">
    <location>
        <position position="164"/>
    </location>
</feature>
<evidence type="ECO:0000313" key="7">
    <source>
        <dbReference type="Proteomes" id="UP000824134"/>
    </source>
</evidence>
<proteinExistence type="inferred from homology"/>
<dbReference type="GO" id="GO:0005829">
    <property type="term" value="C:cytosol"/>
    <property type="evidence" value="ECO:0007669"/>
    <property type="project" value="TreeGrafter"/>
</dbReference>
<dbReference type="CDD" id="cd00408">
    <property type="entry name" value="DHDPS-like"/>
    <property type="match status" value="1"/>
</dbReference>
<keyword evidence="2" id="KW-0704">Schiff base</keyword>
<dbReference type="SUPFAM" id="SSF51569">
    <property type="entry name" value="Aldolase"/>
    <property type="match status" value="1"/>
</dbReference>
<dbReference type="Gene3D" id="3.20.20.70">
    <property type="entry name" value="Aldolase class I"/>
    <property type="match status" value="1"/>
</dbReference>
<gene>
    <name evidence="6" type="ORF">H9821_09765</name>
</gene>
<evidence type="ECO:0000256" key="3">
    <source>
        <dbReference type="PIRNR" id="PIRNR001365"/>
    </source>
</evidence>
<dbReference type="InterPro" id="IPR013785">
    <property type="entry name" value="Aldolase_TIM"/>
</dbReference>
<dbReference type="Pfam" id="PF00701">
    <property type="entry name" value="DHDPS"/>
    <property type="match status" value="1"/>
</dbReference>
<reference evidence="6" key="1">
    <citation type="journal article" date="2021" name="PeerJ">
        <title>Extensive microbial diversity within the chicken gut microbiome revealed by metagenomics and culture.</title>
        <authorList>
            <person name="Gilroy R."/>
            <person name="Ravi A."/>
            <person name="Getino M."/>
            <person name="Pursley I."/>
            <person name="Horton D.L."/>
            <person name="Alikhan N.F."/>
            <person name="Baker D."/>
            <person name="Gharbi K."/>
            <person name="Hall N."/>
            <person name="Watson M."/>
            <person name="Adriaenssens E.M."/>
            <person name="Foster-Nyarko E."/>
            <person name="Jarju S."/>
            <person name="Secka A."/>
            <person name="Antonio M."/>
            <person name="Oren A."/>
            <person name="Chaudhuri R.R."/>
            <person name="La Ragione R."/>
            <person name="Hildebrand F."/>
            <person name="Pallen M.J."/>
        </authorList>
    </citation>
    <scope>NUCLEOTIDE SEQUENCE</scope>
    <source>
        <strain evidence="6">ChiHjej12B11-9195</strain>
    </source>
</reference>
<sequence>MLEQTFHVAVPTAFAADETLDTGATLRHIEWLIEQGTDSVMVSGSTGEQHSLSIAEKLELLAGLGNLATSQGFELLFGVASIRLKEAMQLVSELHKAPYITGMVLGFPPYIRPTQSEAIYYVRELVGRTSKPVVLYNNPARTGFNLSLETLEKLADIPNLAGIKEAAGPAQVKAIKKNLPHLPIYAGGEVSLPENIQAGCSRISSIGGNLYPQEVRSWFTALLEHPDIPCPEPLHTYLAELYSHQALPSLKASLAVTNHSVGICRSPLGTAN</sequence>